<organism evidence="3">
    <name type="scientific">Heliothis virescens ascovirus 3j</name>
    <dbReference type="NCBI Taxonomy" id="1561067"/>
    <lineage>
        <taxon>Viruses</taxon>
        <taxon>Varidnaviria</taxon>
        <taxon>Bamfordvirae</taxon>
        <taxon>Nucleocytoviricota</taxon>
        <taxon>Megaviricetes</taxon>
        <taxon>Pimascovirales</taxon>
        <taxon>Pimascovirales incertae sedis</taxon>
        <taxon>Ascoviridae</taxon>
        <taxon>Ascovirus</taxon>
    </lineage>
</organism>
<keyword evidence="1" id="KW-0863">Zinc-finger</keyword>
<dbReference type="EMBL" id="LC332918">
    <property type="protein sequence ID" value="BBB16492.1"/>
    <property type="molecule type" value="Genomic_DNA"/>
</dbReference>
<proteinExistence type="predicted"/>
<dbReference type="Pfam" id="PF13920">
    <property type="entry name" value="zf-C3HC4_3"/>
    <property type="match status" value="1"/>
</dbReference>
<evidence type="ECO:0000313" key="3">
    <source>
        <dbReference type="EMBL" id="BBB16492.1"/>
    </source>
</evidence>
<sequence>MQSTSHFTQPYTLKILGSMDLTCTETRFYNTLDGDSLESYIDTCGHLGTIEITVDYDVTNLDRLHPETRCVGCMSAKSEVVFLPCRHLVCCKSCSELLVNTPCPMCRSRVAVKLSSSKSK</sequence>
<accession>A0A2Z5UZA3</accession>
<name>A0A2Z5UZA3_9VIRU</name>
<dbReference type="Proteomes" id="UP000317522">
    <property type="component" value="Segment"/>
</dbReference>
<feature type="domain" description="RING-type" evidence="2">
    <location>
        <begin position="70"/>
        <end position="107"/>
    </location>
</feature>
<dbReference type="PROSITE" id="PS50089">
    <property type="entry name" value="ZF_RING_2"/>
    <property type="match status" value="1"/>
</dbReference>
<keyword evidence="1" id="KW-0479">Metal-binding</keyword>
<reference evidence="3" key="1">
    <citation type="submission" date="2017-10" db="EMBL/GenBank/DDBJ databases">
        <title>Ascovirus isolated from Spodoptera litura (Noctuidae: Lepidoptera) transmitted by generalist endoparasitoid Meteorus pulchricornis (Braconidae: Hymenoptera).</title>
        <authorList>
            <person name="Arai E."/>
            <person name="Ishii K."/>
            <person name="Ishii H."/>
            <person name="Kunimi Y."/>
            <person name="Inoue M.N."/>
            <person name="Makiyama N."/>
            <person name="Sagawa S."/>
            <person name="Nakai M."/>
        </authorList>
    </citation>
    <scope>NUCLEOTIDE SEQUENCE [LARGE SCALE GENOMIC DNA]</scope>
    <source>
        <strain evidence="3">ENT01</strain>
    </source>
</reference>
<protein>
    <submittedName>
        <fullName evidence="3">Iap-like protein</fullName>
    </submittedName>
</protein>
<dbReference type="InterPro" id="IPR013083">
    <property type="entry name" value="Znf_RING/FYVE/PHD"/>
</dbReference>
<dbReference type="SUPFAM" id="SSF57850">
    <property type="entry name" value="RING/U-box"/>
    <property type="match status" value="1"/>
</dbReference>
<evidence type="ECO:0000259" key="2">
    <source>
        <dbReference type="PROSITE" id="PS50089"/>
    </source>
</evidence>
<evidence type="ECO:0000256" key="1">
    <source>
        <dbReference type="PROSITE-ProRule" id="PRU00175"/>
    </source>
</evidence>
<keyword evidence="1" id="KW-0862">Zinc</keyword>
<dbReference type="GO" id="GO:0008270">
    <property type="term" value="F:zinc ion binding"/>
    <property type="evidence" value="ECO:0007669"/>
    <property type="project" value="UniProtKB-KW"/>
</dbReference>
<dbReference type="Gene3D" id="3.30.40.10">
    <property type="entry name" value="Zinc/RING finger domain, C3HC4 (zinc finger)"/>
    <property type="match status" value="1"/>
</dbReference>
<dbReference type="InterPro" id="IPR001841">
    <property type="entry name" value="Znf_RING"/>
</dbReference>